<evidence type="ECO:0000256" key="1">
    <source>
        <dbReference type="ARBA" id="ARBA00022737"/>
    </source>
</evidence>
<feature type="non-terminal residue" evidence="7">
    <location>
        <position position="383"/>
    </location>
</feature>
<name>E4YZ93_OIKDI</name>
<keyword evidence="5" id="KW-0472">Membrane</keyword>
<dbReference type="PROSITE" id="PS01180">
    <property type="entry name" value="CUB"/>
    <property type="match status" value="1"/>
</dbReference>
<organism evidence="7">
    <name type="scientific">Oikopleura dioica</name>
    <name type="common">Tunicate</name>
    <dbReference type="NCBI Taxonomy" id="34765"/>
    <lineage>
        <taxon>Eukaryota</taxon>
        <taxon>Metazoa</taxon>
        <taxon>Chordata</taxon>
        <taxon>Tunicata</taxon>
        <taxon>Appendicularia</taxon>
        <taxon>Copelata</taxon>
        <taxon>Oikopleuridae</taxon>
        <taxon>Oikopleura</taxon>
    </lineage>
</organism>
<protein>
    <recommendedName>
        <fullName evidence="6">CUB domain-containing protein</fullName>
    </recommendedName>
</protein>
<keyword evidence="1" id="KW-0677">Repeat</keyword>
<gene>
    <name evidence="7" type="ORF">GSOID_T00022805001</name>
</gene>
<comment type="caution">
    <text evidence="3">Lacks conserved residue(s) required for the propagation of feature annotation.</text>
</comment>
<dbReference type="Gene3D" id="2.60.120.290">
    <property type="entry name" value="Spermadhesin, CUB domain"/>
    <property type="match status" value="1"/>
</dbReference>
<dbReference type="SUPFAM" id="SSF49854">
    <property type="entry name" value="Spermadhesin, CUB domain"/>
    <property type="match status" value="1"/>
</dbReference>
<dbReference type="InterPro" id="IPR000859">
    <property type="entry name" value="CUB_dom"/>
</dbReference>
<feature type="domain" description="CUB" evidence="6">
    <location>
        <begin position="17"/>
        <end position="131"/>
    </location>
</feature>
<dbReference type="AlphaFoldDB" id="E4YZ93"/>
<sequence>MKVSTLMSATVAAQEGCLIMEEAANGWKSLTSPDYPKKFNPNAECVYRISAPENERIELEFVDFLLFNNQIEDCQAQSLTIRDPMTDSPIGKYCGNTKPPNYTTMGNSLFMVLDSNTDGEYKGFHIKYRIHGSSPKMAVEAAAEQPTKKLSKGKKAQREARPGEFGAKVLAAAKHLSVKNAAASEKGEIEAQLLTQNEVNHRRRRQVNRGFGGPRRQTDYNDYQYGSTPYGRAGRGGPPAAVAPAGPKCRPGFPCPGSEYNPDSATGSSTKREIRCVGANCKKPGVSVRINYICSPLKYHGCISESMKFTSFEFFSSFQMNSSGSSNLIHGFVWVVVIGVFGAIGWYIYKTYFMEDEEAKKKAEEDEKKREAEGNIGAATLGT</sequence>
<dbReference type="Pfam" id="PF00431">
    <property type="entry name" value="CUB"/>
    <property type="match status" value="1"/>
</dbReference>
<dbReference type="PANTHER" id="PTHR24251">
    <property type="entry name" value="OVOCHYMASE-RELATED"/>
    <property type="match status" value="1"/>
</dbReference>
<dbReference type="CDD" id="cd00041">
    <property type="entry name" value="CUB"/>
    <property type="match status" value="1"/>
</dbReference>
<dbReference type="PANTHER" id="PTHR24251:SF28">
    <property type="entry name" value="NEUROPILIN AND TOLLOID-LIKE, ISOFORM B"/>
    <property type="match status" value="1"/>
</dbReference>
<evidence type="ECO:0000313" key="7">
    <source>
        <dbReference type="EMBL" id="CBY40771.1"/>
    </source>
</evidence>
<proteinExistence type="predicted"/>
<evidence type="ECO:0000256" key="5">
    <source>
        <dbReference type="SAM" id="Phobius"/>
    </source>
</evidence>
<feature type="compositionally biased region" description="Basic and acidic residues" evidence="4">
    <location>
        <begin position="360"/>
        <end position="373"/>
    </location>
</feature>
<evidence type="ECO:0000259" key="6">
    <source>
        <dbReference type="PROSITE" id="PS01180"/>
    </source>
</evidence>
<evidence type="ECO:0000256" key="2">
    <source>
        <dbReference type="ARBA" id="ARBA00023157"/>
    </source>
</evidence>
<dbReference type="InterPro" id="IPR035914">
    <property type="entry name" value="Sperma_CUB_dom_sf"/>
</dbReference>
<feature type="region of interest" description="Disordered" evidence="4">
    <location>
        <begin position="360"/>
        <end position="383"/>
    </location>
</feature>
<keyword evidence="5" id="KW-1133">Transmembrane helix</keyword>
<dbReference type="SMART" id="SM00042">
    <property type="entry name" value="CUB"/>
    <property type="match status" value="1"/>
</dbReference>
<keyword evidence="2" id="KW-1015">Disulfide bond</keyword>
<evidence type="ECO:0000256" key="4">
    <source>
        <dbReference type="SAM" id="MobiDB-lite"/>
    </source>
</evidence>
<dbReference type="EMBL" id="FN656102">
    <property type="protein sequence ID" value="CBY40771.1"/>
    <property type="molecule type" value="Genomic_DNA"/>
</dbReference>
<keyword evidence="5" id="KW-0812">Transmembrane</keyword>
<reference evidence="7" key="1">
    <citation type="journal article" date="2010" name="Science">
        <title>Plasticity of animal genome architecture unmasked by rapid evolution of a pelagic tunicate.</title>
        <authorList>
            <person name="Denoeud F."/>
            <person name="Henriet S."/>
            <person name="Mungpakdee S."/>
            <person name="Aury J.M."/>
            <person name="Da Silva C."/>
            <person name="Brinkmann H."/>
            <person name="Mikhaleva J."/>
            <person name="Olsen L.C."/>
            <person name="Jubin C."/>
            <person name="Canestro C."/>
            <person name="Bouquet J.M."/>
            <person name="Danks G."/>
            <person name="Poulain J."/>
            <person name="Campsteijn C."/>
            <person name="Adamski M."/>
            <person name="Cross I."/>
            <person name="Yadetie F."/>
            <person name="Muffato M."/>
            <person name="Louis A."/>
            <person name="Butcher S."/>
            <person name="Tsagkogeorga G."/>
            <person name="Konrad A."/>
            <person name="Singh S."/>
            <person name="Jensen M.F."/>
            <person name="Cong E.H."/>
            <person name="Eikeseth-Otteraa H."/>
            <person name="Noel B."/>
            <person name="Anthouard V."/>
            <person name="Porcel B.M."/>
            <person name="Kachouri-Lafond R."/>
            <person name="Nishino A."/>
            <person name="Ugolini M."/>
            <person name="Chourrout P."/>
            <person name="Nishida H."/>
            <person name="Aasland R."/>
            <person name="Huzurbazar S."/>
            <person name="Westhof E."/>
            <person name="Delsuc F."/>
            <person name="Lehrach H."/>
            <person name="Reinhardt R."/>
            <person name="Weissenbach J."/>
            <person name="Roy S.W."/>
            <person name="Artiguenave F."/>
            <person name="Postlethwait J.H."/>
            <person name="Manak J.R."/>
            <person name="Thompson E.M."/>
            <person name="Jaillon O."/>
            <person name="Du Pasquier L."/>
            <person name="Boudinot P."/>
            <person name="Liberles D.A."/>
            <person name="Volff J.N."/>
            <person name="Philippe H."/>
            <person name="Lenhard B."/>
            <person name="Roest Crollius H."/>
            <person name="Wincker P."/>
            <person name="Chourrout D."/>
        </authorList>
    </citation>
    <scope>NUCLEOTIDE SEQUENCE [LARGE SCALE GENOMIC DNA]</scope>
</reference>
<evidence type="ECO:0000256" key="3">
    <source>
        <dbReference type="PROSITE-ProRule" id="PRU00059"/>
    </source>
</evidence>
<feature type="transmembrane region" description="Helical" evidence="5">
    <location>
        <begin position="328"/>
        <end position="349"/>
    </location>
</feature>
<accession>E4YZ93</accession>
<dbReference type="Proteomes" id="UP000011014">
    <property type="component" value="Unassembled WGS sequence"/>
</dbReference>